<dbReference type="SMART" id="SM00086">
    <property type="entry name" value="PAC"/>
    <property type="match status" value="3"/>
</dbReference>
<feature type="domain" description="PAC" evidence="8">
    <location>
        <begin position="353"/>
        <end position="405"/>
    </location>
</feature>
<dbReference type="PANTHER" id="PTHR43547:SF2">
    <property type="entry name" value="HYBRID SIGNAL TRANSDUCTION HISTIDINE KINASE C"/>
    <property type="match status" value="1"/>
</dbReference>
<reference evidence="9 10" key="1">
    <citation type="journal article" date="2019" name="Int. J. Syst. Evol. Microbiol.">
        <title>The Draft Whole-Genome Sequence of the Antibiotic Producer Empedobacter haloabium ATCC 31962 Provides Indications for Its Taxonomic Reclassification.</title>
        <authorList>
            <person name="Miess H."/>
            <person name="Arlt P."/>
            <person name="Apel A.K."/>
            <person name="Weber T."/>
            <person name="Nieselt K."/>
            <person name="Hanssen F."/>
            <person name="Czemmel S."/>
            <person name="Nahnsen S."/>
            <person name="Gross H."/>
        </authorList>
    </citation>
    <scope>NUCLEOTIDE SEQUENCE [LARGE SCALE GENOMIC DNA]</scope>
    <source>
        <strain evidence="9 10">ATCC 31962</strain>
    </source>
</reference>
<feature type="domain" description="PAS" evidence="7">
    <location>
        <begin position="280"/>
        <end position="350"/>
    </location>
</feature>
<dbReference type="EMBL" id="CP136508">
    <property type="protein sequence ID" value="WUR13846.1"/>
    <property type="molecule type" value="Genomic_DNA"/>
</dbReference>
<dbReference type="SMART" id="SM00388">
    <property type="entry name" value="HisKA"/>
    <property type="match status" value="1"/>
</dbReference>
<dbReference type="Gene3D" id="1.10.287.130">
    <property type="match status" value="1"/>
</dbReference>
<dbReference type="SUPFAM" id="SSF55785">
    <property type="entry name" value="PYP-like sensor domain (PAS domain)"/>
    <property type="match status" value="3"/>
</dbReference>
<dbReference type="SMART" id="SM00091">
    <property type="entry name" value="PAS"/>
    <property type="match status" value="2"/>
</dbReference>
<dbReference type="SMART" id="SM00387">
    <property type="entry name" value="HATPase_c"/>
    <property type="match status" value="1"/>
</dbReference>
<evidence type="ECO:0000256" key="4">
    <source>
        <dbReference type="PROSITE-ProRule" id="PRU00169"/>
    </source>
</evidence>
<dbReference type="CDD" id="cd17580">
    <property type="entry name" value="REC_2_DhkD-like"/>
    <property type="match status" value="1"/>
</dbReference>
<dbReference type="Pfam" id="PF08448">
    <property type="entry name" value="PAS_4"/>
    <property type="match status" value="2"/>
</dbReference>
<dbReference type="InterPro" id="IPR036097">
    <property type="entry name" value="HisK_dim/P_sf"/>
</dbReference>
<dbReference type="CDD" id="cd00082">
    <property type="entry name" value="HisKA"/>
    <property type="match status" value="1"/>
</dbReference>
<dbReference type="EC" id="2.7.13.3" evidence="2"/>
<dbReference type="PROSITE" id="PS50112">
    <property type="entry name" value="PAS"/>
    <property type="match status" value="1"/>
</dbReference>
<dbReference type="PANTHER" id="PTHR43547">
    <property type="entry name" value="TWO-COMPONENT HISTIDINE KINASE"/>
    <property type="match status" value="1"/>
</dbReference>
<evidence type="ECO:0000313" key="9">
    <source>
        <dbReference type="EMBL" id="WUR13846.1"/>
    </source>
</evidence>
<dbReference type="InterPro" id="IPR001789">
    <property type="entry name" value="Sig_transdc_resp-reg_receiver"/>
</dbReference>
<dbReference type="InterPro" id="IPR013656">
    <property type="entry name" value="PAS_4"/>
</dbReference>
<dbReference type="SUPFAM" id="SSF55874">
    <property type="entry name" value="ATPase domain of HSP90 chaperone/DNA topoisomerase II/histidine kinase"/>
    <property type="match status" value="1"/>
</dbReference>
<evidence type="ECO:0000256" key="3">
    <source>
        <dbReference type="ARBA" id="ARBA00022553"/>
    </source>
</evidence>
<dbReference type="Pfam" id="PF00072">
    <property type="entry name" value="Response_reg"/>
    <property type="match status" value="1"/>
</dbReference>
<dbReference type="PRINTS" id="PR00344">
    <property type="entry name" value="BCTRLSENSOR"/>
</dbReference>
<feature type="domain" description="PAC" evidence="8">
    <location>
        <begin position="224"/>
        <end position="279"/>
    </location>
</feature>
<sequence>MMRAHDWRDSPLGPPLGWPVALRSVVALMLNSKFPMFIAWGPQLAFLYNDSYAEILGDKHPTALGRPFQSIWAEIWDDIWPSIDDALHGRATYHENLPLTMNRRGYDEQTWFTFSYSPVYDDGGTVAGMFCAVVETTEQVLAAGHRAEEIERMRLLFQEAPGILAVLRSPSHTFEIANDAYLQLIGRTDVVGRNVADVMPEVRDQGFVALLDQVYASGEAHVGREMPIMLRRQAGGMLEQRFVSFIFQPIRDHRGAVSGIFVEGSDVTEAVYATRALRESEQRLRQLANTIPQLAWMAAPDGDTHWFNDRWFAFTGATSTQALQGGWRDWFHPDDLPRLMAAWNRSLVGGAPYEVTARMRAASGEYRSFLIVAAPLRDAEGNIVQWFGTNTDVTPIELAQQELKDANRRKDEFLAMLAHELRNPLAPIATAAELLRLGKLDDARIRQTSAVIGRQVEHMTKLVDDLLDVSRVTRGLVTLRRETLDFNAVATEAVEQAGALMDARQHRLTMALPAEAPYVQGDRTRLIQVLSNILNNAARYTPPGGQIALAVAVEGDEAIATVSDNGIGIPAQLLPHVFDLFTQAERSPDRSQGGLGLGLALVKSLVELHGGRVSASSAGAGQGSRFRVCLPTVAAPGASAPDVPRDTTVPHGGRRPLMVVDDNADAAQTLALLLDAAGYAVTACGGAAEALELVRQQVPALMFVDIGLPGMDGYELVQQLRALPELAGTCIVALTGYGQPEDRARALAAGFDEHLVKPVQAKAIYAVLNRVAKSPQLGSVPAGD</sequence>
<dbReference type="CDD" id="cd00130">
    <property type="entry name" value="PAS"/>
    <property type="match status" value="1"/>
</dbReference>
<dbReference type="SMART" id="SM00448">
    <property type="entry name" value="REC"/>
    <property type="match status" value="1"/>
</dbReference>
<dbReference type="Pfam" id="PF08447">
    <property type="entry name" value="PAS_3"/>
    <property type="match status" value="1"/>
</dbReference>
<feature type="domain" description="Histidine kinase" evidence="5">
    <location>
        <begin position="416"/>
        <end position="634"/>
    </location>
</feature>
<dbReference type="PROSITE" id="PS50109">
    <property type="entry name" value="HIS_KIN"/>
    <property type="match status" value="1"/>
</dbReference>
<evidence type="ECO:0000256" key="1">
    <source>
        <dbReference type="ARBA" id="ARBA00000085"/>
    </source>
</evidence>
<gene>
    <name evidence="9" type="ORF">E7V67_001700</name>
</gene>
<keyword evidence="10" id="KW-1185">Reference proteome</keyword>
<evidence type="ECO:0000256" key="2">
    <source>
        <dbReference type="ARBA" id="ARBA00012438"/>
    </source>
</evidence>
<dbReference type="Gene3D" id="3.30.450.20">
    <property type="entry name" value="PAS domain"/>
    <property type="match status" value="3"/>
</dbReference>
<dbReference type="InterPro" id="IPR001610">
    <property type="entry name" value="PAC"/>
</dbReference>
<dbReference type="CDD" id="cd00075">
    <property type="entry name" value="HATPase"/>
    <property type="match status" value="1"/>
</dbReference>
<dbReference type="SUPFAM" id="SSF47384">
    <property type="entry name" value="Homodimeric domain of signal transducing histidine kinase"/>
    <property type="match status" value="1"/>
</dbReference>
<accession>A0ABZ1UP57</accession>
<dbReference type="Gene3D" id="3.30.565.10">
    <property type="entry name" value="Histidine kinase-like ATPase, C-terminal domain"/>
    <property type="match status" value="1"/>
</dbReference>
<comment type="catalytic activity">
    <reaction evidence="1">
        <text>ATP + protein L-histidine = ADP + protein N-phospho-L-histidine.</text>
        <dbReference type="EC" id="2.7.13.3"/>
    </reaction>
</comment>
<dbReference type="InterPro" id="IPR004358">
    <property type="entry name" value="Sig_transdc_His_kin-like_C"/>
</dbReference>
<evidence type="ECO:0000259" key="5">
    <source>
        <dbReference type="PROSITE" id="PS50109"/>
    </source>
</evidence>
<dbReference type="InterPro" id="IPR003594">
    <property type="entry name" value="HATPase_dom"/>
</dbReference>
<dbReference type="InterPro" id="IPR036890">
    <property type="entry name" value="HATPase_C_sf"/>
</dbReference>
<dbReference type="InterPro" id="IPR013655">
    <property type="entry name" value="PAS_fold_3"/>
</dbReference>
<dbReference type="InterPro" id="IPR000700">
    <property type="entry name" value="PAS-assoc_C"/>
</dbReference>
<feature type="domain" description="Response regulatory" evidence="6">
    <location>
        <begin position="656"/>
        <end position="772"/>
    </location>
</feature>
<dbReference type="Proteomes" id="UP000321323">
    <property type="component" value="Chromosome"/>
</dbReference>
<dbReference type="Pfam" id="PF02518">
    <property type="entry name" value="HATPase_c"/>
    <property type="match status" value="1"/>
</dbReference>
<dbReference type="InterPro" id="IPR003661">
    <property type="entry name" value="HisK_dim/P_dom"/>
</dbReference>
<name>A0ABZ1UP57_9BURK</name>
<proteinExistence type="predicted"/>
<organism evidence="9 10">
    <name type="scientific">[Empedobacter] haloabium</name>
    <dbReference type="NCBI Taxonomy" id="592317"/>
    <lineage>
        <taxon>Bacteria</taxon>
        <taxon>Pseudomonadati</taxon>
        <taxon>Pseudomonadota</taxon>
        <taxon>Betaproteobacteria</taxon>
        <taxon>Burkholderiales</taxon>
        <taxon>Oxalobacteraceae</taxon>
        <taxon>Telluria group</taxon>
        <taxon>Telluria group incertae sedis</taxon>
    </lineage>
</organism>
<dbReference type="InterPro" id="IPR005467">
    <property type="entry name" value="His_kinase_dom"/>
</dbReference>
<dbReference type="InterPro" id="IPR011006">
    <property type="entry name" value="CheY-like_superfamily"/>
</dbReference>
<keyword evidence="3 4" id="KW-0597">Phosphoprotein</keyword>
<evidence type="ECO:0000313" key="10">
    <source>
        <dbReference type="Proteomes" id="UP000321323"/>
    </source>
</evidence>
<evidence type="ECO:0000259" key="6">
    <source>
        <dbReference type="PROSITE" id="PS50110"/>
    </source>
</evidence>
<dbReference type="Pfam" id="PF00512">
    <property type="entry name" value="HisKA"/>
    <property type="match status" value="1"/>
</dbReference>
<evidence type="ECO:0000259" key="8">
    <source>
        <dbReference type="PROSITE" id="PS50113"/>
    </source>
</evidence>
<dbReference type="PROSITE" id="PS50113">
    <property type="entry name" value="PAC"/>
    <property type="match status" value="2"/>
</dbReference>
<dbReference type="InterPro" id="IPR035965">
    <property type="entry name" value="PAS-like_dom_sf"/>
</dbReference>
<evidence type="ECO:0000259" key="7">
    <source>
        <dbReference type="PROSITE" id="PS50112"/>
    </source>
</evidence>
<dbReference type="Gene3D" id="3.40.50.2300">
    <property type="match status" value="1"/>
</dbReference>
<dbReference type="NCBIfam" id="TIGR00229">
    <property type="entry name" value="sensory_box"/>
    <property type="match status" value="1"/>
</dbReference>
<protein>
    <recommendedName>
        <fullName evidence="2">histidine kinase</fullName>
        <ecNumber evidence="2">2.7.13.3</ecNumber>
    </recommendedName>
</protein>
<dbReference type="SUPFAM" id="SSF52172">
    <property type="entry name" value="CheY-like"/>
    <property type="match status" value="1"/>
</dbReference>
<feature type="modified residue" description="4-aspartylphosphate" evidence="4">
    <location>
        <position position="705"/>
    </location>
</feature>
<dbReference type="InterPro" id="IPR000014">
    <property type="entry name" value="PAS"/>
</dbReference>
<dbReference type="PROSITE" id="PS50110">
    <property type="entry name" value="RESPONSE_REGULATORY"/>
    <property type="match status" value="1"/>
</dbReference>